<dbReference type="InterPro" id="IPR028055">
    <property type="entry name" value="YidC/Oxa/ALB_C"/>
</dbReference>
<dbReference type="CDD" id="cd20069">
    <property type="entry name" value="5TM_Oxa1-like"/>
    <property type="match status" value="1"/>
</dbReference>
<dbReference type="GO" id="GO:0005743">
    <property type="term" value="C:mitochondrial inner membrane"/>
    <property type="evidence" value="ECO:0007669"/>
    <property type="project" value="TreeGrafter"/>
</dbReference>
<keyword evidence="4" id="KW-1133">Transmembrane helix</keyword>
<gene>
    <name evidence="9" type="ORF">FPE_LOCUS19225</name>
</gene>
<feature type="region of interest" description="Disordered" evidence="7">
    <location>
        <begin position="448"/>
        <end position="493"/>
    </location>
</feature>
<evidence type="ECO:0000256" key="1">
    <source>
        <dbReference type="ARBA" id="ARBA00004141"/>
    </source>
</evidence>
<evidence type="ECO:0000259" key="8">
    <source>
        <dbReference type="Pfam" id="PF02096"/>
    </source>
</evidence>
<evidence type="ECO:0000256" key="5">
    <source>
        <dbReference type="ARBA" id="ARBA00023136"/>
    </source>
</evidence>
<feature type="compositionally biased region" description="Polar residues" evidence="7">
    <location>
        <begin position="461"/>
        <end position="477"/>
    </location>
</feature>
<keyword evidence="5" id="KW-0472">Membrane</keyword>
<keyword evidence="3 6" id="KW-0812">Transmembrane</keyword>
<dbReference type="NCBIfam" id="TIGR03592">
    <property type="entry name" value="yidC_oxa1_cterm"/>
    <property type="match status" value="1"/>
</dbReference>
<dbReference type="InterPro" id="IPR001708">
    <property type="entry name" value="YidC/ALB3/OXA1/COX18"/>
</dbReference>
<organism evidence="9 10">
    <name type="scientific">Fraxinus pennsylvanica</name>
    <dbReference type="NCBI Taxonomy" id="56036"/>
    <lineage>
        <taxon>Eukaryota</taxon>
        <taxon>Viridiplantae</taxon>
        <taxon>Streptophyta</taxon>
        <taxon>Embryophyta</taxon>
        <taxon>Tracheophyta</taxon>
        <taxon>Spermatophyta</taxon>
        <taxon>Magnoliopsida</taxon>
        <taxon>eudicotyledons</taxon>
        <taxon>Gunneridae</taxon>
        <taxon>Pentapetalae</taxon>
        <taxon>asterids</taxon>
        <taxon>lamiids</taxon>
        <taxon>Lamiales</taxon>
        <taxon>Oleaceae</taxon>
        <taxon>Oleeae</taxon>
        <taxon>Fraxinus</taxon>
    </lineage>
</organism>
<dbReference type="GO" id="GO:0032977">
    <property type="term" value="F:membrane insertase activity"/>
    <property type="evidence" value="ECO:0007669"/>
    <property type="project" value="InterPro"/>
</dbReference>
<dbReference type="Proteomes" id="UP000834106">
    <property type="component" value="Chromosome 11"/>
</dbReference>
<proteinExistence type="inferred from homology"/>
<evidence type="ECO:0000313" key="10">
    <source>
        <dbReference type="Proteomes" id="UP000834106"/>
    </source>
</evidence>
<protein>
    <recommendedName>
        <fullName evidence="8">Membrane insertase YidC/Oxa/ALB C-terminal domain-containing protein</fullName>
    </recommendedName>
</protein>
<name>A0AAD1ZR55_9LAMI</name>
<comment type="similarity">
    <text evidence="2">Belongs to the OXA1/ALB3/YidC (TC 2.A.9.2) family.</text>
</comment>
<evidence type="ECO:0000313" key="9">
    <source>
        <dbReference type="EMBL" id="CAI9771795.1"/>
    </source>
</evidence>
<dbReference type="GO" id="GO:0032979">
    <property type="term" value="P:protein insertion into mitochondrial inner membrane from matrix"/>
    <property type="evidence" value="ECO:0007669"/>
    <property type="project" value="TreeGrafter"/>
</dbReference>
<accession>A0AAD1ZR55</accession>
<feature type="domain" description="Membrane insertase YidC/Oxa/ALB C-terminal" evidence="8">
    <location>
        <begin position="215"/>
        <end position="407"/>
    </location>
</feature>
<comment type="subcellular location">
    <subcellularLocation>
        <location evidence="1 6">Membrane</location>
        <topology evidence="1 6">Multi-pass membrane protein</topology>
    </subcellularLocation>
</comment>
<dbReference type="AlphaFoldDB" id="A0AAD1ZR55"/>
<evidence type="ECO:0000256" key="3">
    <source>
        <dbReference type="ARBA" id="ARBA00022692"/>
    </source>
</evidence>
<dbReference type="PANTHER" id="PTHR12428:SF34">
    <property type="entry name" value="MITOCHONDRIAL INNER MEMBRANE PROTEIN OXA1-LIKE"/>
    <property type="match status" value="1"/>
</dbReference>
<evidence type="ECO:0000256" key="2">
    <source>
        <dbReference type="ARBA" id="ARBA00010583"/>
    </source>
</evidence>
<comment type="similarity">
    <text evidence="6">Belongs to the OXA1/ALB3/YidC family.</text>
</comment>
<dbReference type="Pfam" id="PF02096">
    <property type="entry name" value="60KD_IMP"/>
    <property type="match status" value="1"/>
</dbReference>
<evidence type="ECO:0000256" key="6">
    <source>
        <dbReference type="RuleBase" id="RU003945"/>
    </source>
</evidence>
<evidence type="ECO:0000256" key="7">
    <source>
        <dbReference type="SAM" id="MobiDB-lite"/>
    </source>
</evidence>
<reference evidence="9" key="1">
    <citation type="submission" date="2023-05" db="EMBL/GenBank/DDBJ databases">
        <authorList>
            <person name="Huff M."/>
        </authorList>
    </citation>
    <scope>NUCLEOTIDE SEQUENCE</scope>
</reference>
<sequence length="493" mass="55306">MAKSTRVPVLPTNLRWLRWYHPLPKPSKRAKPDFAIFSIFCPQIDLRNFEGEKLMAYRRSLTGKLLYEQRQRFAPSFACTHRDDDERKTLSDAPIIGNRNIGNNFQGRFFRTGNDFSTFSGSRNLFQDRRFLSPVGYWPVFGRYMSSVSVGEGAVDKIEIMSDVAEVFGENTAEVAAQAGPMVNEVAIAAADSYFPVAALQYLTDYVHSISGFNWWASIVLTTLLIRSITLPLMINQLKATSKFTLLRPRLEEIKEDMQNRGMSPSAVAEGQAQMQALFKEYGVTPFTPMKGLFIQGPIFVSFFLAISNMVEKVPSFKQGGAFWFTDLTTPDSMYIFPVLTALTFWITVECNAQEGLEGNPAAKTIKNVSRVFAALSIPFTAGFPKAIFCYWITSNLFSLTYGLVIRNPEMKKFLGIPIIPVTPPSSTDKKPAFSFFEALKKYAAAQQQKSLQSSPGEASKPTTPRIPSSAVLNQRLKSLEKEVKGRKKGRKR</sequence>
<keyword evidence="10" id="KW-1185">Reference proteome</keyword>
<evidence type="ECO:0000256" key="4">
    <source>
        <dbReference type="ARBA" id="ARBA00022989"/>
    </source>
</evidence>
<dbReference type="PANTHER" id="PTHR12428">
    <property type="entry name" value="OXA1"/>
    <property type="match status" value="1"/>
</dbReference>
<dbReference type="EMBL" id="OU503046">
    <property type="protein sequence ID" value="CAI9771795.1"/>
    <property type="molecule type" value="Genomic_DNA"/>
</dbReference>